<organism evidence="2 3">
    <name type="scientific">Duganella margarita</name>
    <dbReference type="NCBI Taxonomy" id="2692170"/>
    <lineage>
        <taxon>Bacteria</taxon>
        <taxon>Pseudomonadati</taxon>
        <taxon>Pseudomonadota</taxon>
        <taxon>Betaproteobacteria</taxon>
        <taxon>Burkholderiales</taxon>
        <taxon>Oxalobacteraceae</taxon>
        <taxon>Telluria group</taxon>
        <taxon>Duganella</taxon>
    </lineage>
</organism>
<dbReference type="EMBL" id="WWCR01000014">
    <property type="protein sequence ID" value="MYM73521.1"/>
    <property type="molecule type" value="Genomic_DNA"/>
</dbReference>
<reference evidence="2 3" key="1">
    <citation type="submission" date="2019-12" db="EMBL/GenBank/DDBJ databases">
        <title>Novel species isolated from a subtropical stream in China.</title>
        <authorList>
            <person name="Lu H."/>
        </authorList>
    </citation>
    <scope>NUCLEOTIDE SEQUENCE [LARGE SCALE GENOMIC DNA]</scope>
    <source>
        <strain evidence="2 3">FT134W</strain>
    </source>
</reference>
<keyword evidence="1" id="KW-0732">Signal</keyword>
<evidence type="ECO:0000313" key="2">
    <source>
        <dbReference type="EMBL" id="MYM73521.1"/>
    </source>
</evidence>
<dbReference type="InterPro" id="IPR021733">
    <property type="entry name" value="DUF3304"/>
</dbReference>
<dbReference type="Pfam" id="PF11745">
    <property type="entry name" value="DUF3304"/>
    <property type="match status" value="1"/>
</dbReference>
<comment type="caution">
    <text evidence="2">The sequence shown here is derived from an EMBL/GenBank/DDBJ whole genome shotgun (WGS) entry which is preliminary data.</text>
</comment>
<dbReference type="RefSeq" id="WP_161050665.1">
    <property type="nucleotide sequence ID" value="NZ_WWCR01000014.1"/>
</dbReference>
<accession>A0A7X4KGJ5</accession>
<dbReference type="PROSITE" id="PS51257">
    <property type="entry name" value="PROKAR_LIPOPROTEIN"/>
    <property type="match status" value="1"/>
</dbReference>
<protein>
    <submittedName>
        <fullName evidence="2">DUF3304 domain-containing protein</fullName>
    </submittedName>
</protein>
<proteinExistence type="predicted"/>
<feature type="chain" id="PRO_5030585137" evidence="1">
    <location>
        <begin position="29"/>
        <end position="153"/>
    </location>
</feature>
<feature type="signal peptide" evidence="1">
    <location>
        <begin position="1"/>
        <end position="28"/>
    </location>
</feature>
<name>A0A7X4KGJ5_9BURK</name>
<sequence>MKRFTYLFAIAVVVAISGCALRQSQAQASDRATAQVGIVNHTGNFIYSASVDGAGGGGMSRWGAGIANICCTSIPRVWYPGMKVLVRWDMPVGHQHVVKEKIVEVEKYEAPGGIYMHFFPNDEVRVVVSPVGPGNPAYPIRHLGNPNETSSSN</sequence>
<dbReference type="Proteomes" id="UP000469734">
    <property type="component" value="Unassembled WGS sequence"/>
</dbReference>
<dbReference type="AlphaFoldDB" id="A0A7X4KGJ5"/>
<evidence type="ECO:0000313" key="3">
    <source>
        <dbReference type="Proteomes" id="UP000469734"/>
    </source>
</evidence>
<gene>
    <name evidence="2" type="ORF">GTP56_15115</name>
</gene>
<evidence type="ECO:0000256" key="1">
    <source>
        <dbReference type="SAM" id="SignalP"/>
    </source>
</evidence>